<reference evidence="1 2" key="1">
    <citation type="journal article" date="2014" name="Int. J. Syst. Evol. Microbiol.">
        <title>Complete genome of a new Firmicutes species belonging to the dominant human colonic microbiota ('Ruminococcus bicirculans') reveals two chromosomes and a selective capacity to utilize plant glucans.</title>
        <authorList>
            <consortium name="NISC Comparative Sequencing Program"/>
            <person name="Wegmann U."/>
            <person name="Louis P."/>
            <person name="Goesmann A."/>
            <person name="Henrissat B."/>
            <person name="Duncan S.H."/>
            <person name="Flint H.J."/>
        </authorList>
    </citation>
    <scope>NUCLEOTIDE SEQUENCE [LARGE SCALE GENOMIC DNA]</scope>
    <source>
        <strain evidence="1 2">80/3</strain>
    </source>
</reference>
<gene>
    <name evidence="1" type="ORF">RBI_I01711</name>
</gene>
<accession>A0ABM9QHG5</accession>
<evidence type="ECO:0000313" key="1">
    <source>
        <dbReference type="EMBL" id="CCO05413.1"/>
    </source>
</evidence>
<protein>
    <submittedName>
        <fullName evidence="1">Uncharacterized protein</fullName>
    </submittedName>
</protein>
<sequence>MPVKKLITLTEENFQKLQEIQRLRGITTTSGCVTALINDAYNSDHDKTADDTQLREIAASVDKLLMIARESESMIYQERDGINTLLHFYEVQEYQSADKRLTDSKPHDVLNKSAENYQQLVHRRSLDKGVSALQDQGNEENDTE</sequence>
<name>A0ABM9QHG5_9FIRM</name>
<dbReference type="EMBL" id="HF545616">
    <property type="protein sequence ID" value="CCO05413.1"/>
    <property type="molecule type" value="Genomic_DNA"/>
</dbReference>
<evidence type="ECO:0000313" key="2">
    <source>
        <dbReference type="Proteomes" id="UP000027600"/>
    </source>
</evidence>
<organism evidence="1 2">
    <name type="scientific">Ruminococcus bicirculans</name>
    <name type="common">ex Wegman et al. 2014</name>
    <dbReference type="NCBI Taxonomy" id="1160721"/>
    <lineage>
        <taxon>Bacteria</taxon>
        <taxon>Bacillati</taxon>
        <taxon>Bacillota</taxon>
        <taxon>Clostridia</taxon>
        <taxon>Eubacteriales</taxon>
        <taxon>Oscillospiraceae</taxon>
        <taxon>Ruminococcus</taxon>
    </lineage>
</organism>
<keyword evidence="2" id="KW-1185">Reference proteome</keyword>
<proteinExistence type="predicted"/>
<dbReference type="Proteomes" id="UP000027600">
    <property type="component" value="Chromosome I"/>
</dbReference>